<dbReference type="Gramene" id="OMO71368">
    <property type="protein sequence ID" value="OMO71368"/>
    <property type="gene ID" value="CCACVL1_18256"/>
</dbReference>
<feature type="region of interest" description="Disordered" evidence="5">
    <location>
        <begin position="38"/>
        <end position="70"/>
    </location>
</feature>
<evidence type="ECO:0000256" key="3">
    <source>
        <dbReference type="ARBA" id="ARBA00022806"/>
    </source>
</evidence>
<keyword evidence="4" id="KW-0067">ATP-binding</keyword>
<reference evidence="6 7" key="1">
    <citation type="submission" date="2013-09" db="EMBL/GenBank/DDBJ databases">
        <title>Corchorus capsularis genome sequencing.</title>
        <authorList>
            <person name="Alam M."/>
            <person name="Haque M.S."/>
            <person name="Islam M.S."/>
            <person name="Emdad E.M."/>
            <person name="Islam M.M."/>
            <person name="Ahmed B."/>
            <person name="Halim A."/>
            <person name="Hossen Q.M.M."/>
            <person name="Hossain M.Z."/>
            <person name="Ahmed R."/>
            <person name="Khan M.M."/>
            <person name="Islam R."/>
            <person name="Rashid M.M."/>
            <person name="Khan S.A."/>
            <person name="Rahman M.S."/>
            <person name="Alam M."/>
        </authorList>
    </citation>
    <scope>NUCLEOTIDE SEQUENCE [LARGE SCALE GENOMIC DNA]</scope>
    <source>
        <strain evidence="7">cv. CVL-1</strain>
        <tissue evidence="6">Whole seedling</tissue>
    </source>
</reference>
<protein>
    <submittedName>
        <fullName evidence="6">Uncharacterized protein</fullName>
    </submittedName>
</protein>
<keyword evidence="7" id="KW-1185">Reference proteome</keyword>
<evidence type="ECO:0000313" key="7">
    <source>
        <dbReference type="Proteomes" id="UP000188268"/>
    </source>
</evidence>
<keyword evidence="2" id="KW-0378">Hydrolase</keyword>
<comment type="caution">
    <text evidence="6">The sequence shown here is derived from an EMBL/GenBank/DDBJ whole genome shotgun (WGS) entry which is preliminary data.</text>
</comment>
<dbReference type="GO" id="GO:0031297">
    <property type="term" value="P:replication fork processing"/>
    <property type="evidence" value="ECO:0007669"/>
    <property type="project" value="TreeGrafter"/>
</dbReference>
<feature type="compositionally biased region" description="Basic and acidic residues" evidence="5">
    <location>
        <begin position="47"/>
        <end position="57"/>
    </location>
</feature>
<dbReference type="GO" id="GO:0004520">
    <property type="term" value="F:DNA endonuclease activity"/>
    <property type="evidence" value="ECO:0007669"/>
    <property type="project" value="TreeGrafter"/>
</dbReference>
<evidence type="ECO:0000313" key="6">
    <source>
        <dbReference type="EMBL" id="OMO71368.1"/>
    </source>
</evidence>
<dbReference type="GO" id="GO:0006281">
    <property type="term" value="P:DNA repair"/>
    <property type="evidence" value="ECO:0007669"/>
    <property type="project" value="TreeGrafter"/>
</dbReference>
<evidence type="ECO:0000256" key="5">
    <source>
        <dbReference type="SAM" id="MobiDB-lite"/>
    </source>
</evidence>
<feature type="compositionally biased region" description="Polar residues" evidence="5">
    <location>
        <begin position="58"/>
        <end position="70"/>
    </location>
</feature>
<dbReference type="GO" id="GO:0016787">
    <property type="term" value="F:hydrolase activity"/>
    <property type="evidence" value="ECO:0007669"/>
    <property type="project" value="UniProtKB-KW"/>
</dbReference>
<dbReference type="PANTHER" id="PTHR45766">
    <property type="entry name" value="DNA ANNEALING HELICASE AND ENDONUCLEASE ZRANB3 FAMILY MEMBER"/>
    <property type="match status" value="1"/>
</dbReference>
<feature type="non-terminal residue" evidence="6">
    <location>
        <position position="1"/>
    </location>
</feature>
<dbReference type="Proteomes" id="UP000188268">
    <property type="component" value="Unassembled WGS sequence"/>
</dbReference>
<accession>A0A1R3HM38</accession>
<sequence length="99" mass="11308">VSSVNICYLLANDPVDDIIWDVVQHKLETLGQMLDGHENTLEVSASEQHKSPMEQKTSDSVSSQEQRSPAYQKTIDSFLKRCNNIDDAEYQSKLKFPRH</sequence>
<keyword evidence="1" id="KW-0547">Nucleotide-binding</keyword>
<dbReference type="AlphaFoldDB" id="A0A1R3HM38"/>
<evidence type="ECO:0000256" key="2">
    <source>
        <dbReference type="ARBA" id="ARBA00022801"/>
    </source>
</evidence>
<dbReference type="PANTHER" id="PTHR45766:SF3">
    <property type="entry name" value="DNA ANNEALING HELICASE AND ENDONUCLEASE ZRANB3"/>
    <property type="match status" value="1"/>
</dbReference>
<dbReference type="EMBL" id="AWWV01011638">
    <property type="protein sequence ID" value="OMO71368.1"/>
    <property type="molecule type" value="Genomic_DNA"/>
</dbReference>
<dbReference type="GO" id="GO:0004386">
    <property type="term" value="F:helicase activity"/>
    <property type="evidence" value="ECO:0007669"/>
    <property type="project" value="UniProtKB-KW"/>
</dbReference>
<evidence type="ECO:0000256" key="4">
    <source>
        <dbReference type="ARBA" id="ARBA00022840"/>
    </source>
</evidence>
<proteinExistence type="predicted"/>
<name>A0A1R3HM38_COCAP</name>
<dbReference type="GO" id="GO:0005524">
    <property type="term" value="F:ATP binding"/>
    <property type="evidence" value="ECO:0007669"/>
    <property type="project" value="UniProtKB-KW"/>
</dbReference>
<dbReference type="GO" id="GO:0043596">
    <property type="term" value="C:nuclear replication fork"/>
    <property type="evidence" value="ECO:0007669"/>
    <property type="project" value="TreeGrafter"/>
</dbReference>
<dbReference type="STRING" id="210143.A0A1R3HM38"/>
<evidence type="ECO:0000256" key="1">
    <source>
        <dbReference type="ARBA" id="ARBA00022741"/>
    </source>
</evidence>
<keyword evidence="3" id="KW-0347">Helicase</keyword>
<dbReference type="OrthoDB" id="1647270at2759"/>
<gene>
    <name evidence="6" type="ORF">CCACVL1_18256</name>
</gene>
<organism evidence="6 7">
    <name type="scientific">Corchorus capsularis</name>
    <name type="common">Jute</name>
    <dbReference type="NCBI Taxonomy" id="210143"/>
    <lineage>
        <taxon>Eukaryota</taxon>
        <taxon>Viridiplantae</taxon>
        <taxon>Streptophyta</taxon>
        <taxon>Embryophyta</taxon>
        <taxon>Tracheophyta</taxon>
        <taxon>Spermatophyta</taxon>
        <taxon>Magnoliopsida</taxon>
        <taxon>eudicotyledons</taxon>
        <taxon>Gunneridae</taxon>
        <taxon>Pentapetalae</taxon>
        <taxon>rosids</taxon>
        <taxon>malvids</taxon>
        <taxon>Malvales</taxon>
        <taxon>Malvaceae</taxon>
        <taxon>Grewioideae</taxon>
        <taxon>Apeibeae</taxon>
        <taxon>Corchorus</taxon>
    </lineage>
</organism>